<dbReference type="RefSeq" id="WP_109805567.1">
    <property type="nucleotide sequence ID" value="NZ_JAXOTQ010000017.1"/>
</dbReference>
<sequence length="61" mass="6873">MTNPIRLQRYLGGVDYPVDKRTLVQHARDNGADEEAVRTLESLPANRFNSPNDVSEAFGNR</sequence>
<comment type="caution">
    <text evidence="2">The sequence shown here is derived from an EMBL/GenBank/DDBJ whole genome shotgun (WGS) entry which is preliminary data.</text>
</comment>
<dbReference type="EMBL" id="JAXOTQ010000017">
    <property type="protein sequence ID" value="MDZ5490778.1"/>
    <property type="molecule type" value="Genomic_DNA"/>
</dbReference>
<dbReference type="OrthoDB" id="6161020at2"/>
<organism evidence="2 3">
    <name type="scientific">Micromonospora sicca</name>
    <dbReference type="NCBI Taxonomy" id="2202420"/>
    <lineage>
        <taxon>Bacteria</taxon>
        <taxon>Bacillati</taxon>
        <taxon>Actinomycetota</taxon>
        <taxon>Actinomycetes</taxon>
        <taxon>Micromonosporales</taxon>
        <taxon>Micromonosporaceae</taxon>
        <taxon>Micromonospora</taxon>
    </lineage>
</organism>
<dbReference type="Pfam" id="PF11387">
    <property type="entry name" value="DUF2795"/>
    <property type="match status" value="1"/>
</dbReference>
<name>A0A317CYI7_9ACTN</name>
<accession>A0A317CYI7</accession>
<evidence type="ECO:0000313" key="4">
    <source>
        <dbReference type="Proteomes" id="UP001290101"/>
    </source>
</evidence>
<dbReference type="InterPro" id="IPR021527">
    <property type="entry name" value="DUF2795"/>
</dbReference>
<gene>
    <name evidence="2" type="ORF">DKT69_34415</name>
    <name evidence="1" type="ORF">U2F25_15090</name>
</gene>
<dbReference type="Proteomes" id="UP001290101">
    <property type="component" value="Unassembled WGS sequence"/>
</dbReference>
<dbReference type="AlphaFoldDB" id="A0A317CYI7"/>
<evidence type="ECO:0000313" key="3">
    <source>
        <dbReference type="Proteomes" id="UP000246050"/>
    </source>
</evidence>
<keyword evidence="4" id="KW-1185">Reference proteome</keyword>
<evidence type="ECO:0000313" key="2">
    <source>
        <dbReference type="EMBL" id="PWR07641.1"/>
    </source>
</evidence>
<dbReference type="Proteomes" id="UP000246050">
    <property type="component" value="Unassembled WGS sequence"/>
</dbReference>
<protein>
    <submittedName>
        <fullName evidence="1">DUF2795 domain-containing protein</fullName>
    </submittedName>
</protein>
<proteinExistence type="predicted"/>
<evidence type="ECO:0000313" key="1">
    <source>
        <dbReference type="EMBL" id="MDZ5490778.1"/>
    </source>
</evidence>
<reference evidence="2 3" key="1">
    <citation type="submission" date="2018-05" db="EMBL/GenBank/DDBJ databases">
        <title>Micromonosporas from Atacama Desert.</title>
        <authorList>
            <person name="Carro L."/>
            <person name="Golinska P."/>
            <person name="Klenk H.-P."/>
            <person name="Goodfellow M."/>
        </authorList>
    </citation>
    <scope>NUCLEOTIDE SEQUENCE [LARGE SCALE GENOMIC DNA]</scope>
    <source>
        <strain evidence="2 3">4G51</strain>
    </source>
</reference>
<reference evidence="1 4" key="2">
    <citation type="submission" date="2023-12" db="EMBL/GenBank/DDBJ databases">
        <title>Micromonospora sp. nov., isolated from Atacama Desert.</title>
        <authorList>
            <person name="Carro L."/>
            <person name="Golinska P."/>
            <person name="Klenk H.-P."/>
            <person name="Goodfellow M."/>
        </authorList>
    </citation>
    <scope>NUCLEOTIDE SEQUENCE [LARGE SCALE GENOMIC DNA]</scope>
    <source>
        <strain evidence="1 4">4G53</strain>
    </source>
</reference>
<dbReference type="EMBL" id="QGKS01000465">
    <property type="protein sequence ID" value="PWR07641.1"/>
    <property type="molecule type" value="Genomic_DNA"/>
</dbReference>